<dbReference type="EMBL" id="DQ441419">
    <property type="protein sequence ID" value="ABF23504.1"/>
    <property type="molecule type" value="Genomic_DNA"/>
</dbReference>
<accession>Q0NLS2</accession>
<proteinExistence type="predicted"/>
<evidence type="ECO:0000313" key="2">
    <source>
        <dbReference type="EMBL" id="ABF29120.1"/>
    </source>
</evidence>
<dbReference type="EMBL" id="DQ441447">
    <property type="protein sequence ID" value="ABF29120.1"/>
    <property type="molecule type" value="Genomic_DNA"/>
</dbReference>
<name>Q0N5M2_VARV</name>
<dbReference type="Proteomes" id="UP000001814">
    <property type="component" value="Segment"/>
</dbReference>
<gene>
    <name evidence="1" type="ORF">VARV_BRZ66_39_135</name>
    <name evidence="2" type="ORF">VARV_UNK52_but_135</name>
</gene>
<organismHost>
    <name type="scientific">Homo sapiens</name>
    <name type="common">Human</name>
    <dbReference type="NCBI Taxonomy" id="9606"/>
</organismHost>
<reference evidence="3 4" key="1">
    <citation type="journal article" date="2006" name="Science">
        <title>Genome sequence diversity and clues to the evolution of variola (smallpox) virus.</title>
        <authorList>
            <person name="Esposito J.J."/>
            <person name="Sammons S.A."/>
            <person name="Frace A.M."/>
            <person name="Osborne J.D."/>
            <person name="Olsen-Rasmussen M."/>
            <person name="Zhang M."/>
            <person name="Govil D."/>
            <person name="Damon I.K."/>
            <person name="Kline R."/>
            <person name="Laker M."/>
            <person name="Li Y."/>
            <person name="Smith G.L."/>
            <person name="Meyer H."/>
            <person name="LeDuc J.W."/>
            <person name="Wohlhueter R.M."/>
        </authorList>
    </citation>
    <scope>NUCLEOTIDE SEQUENCE [LARGE SCALE GENOMIC DNA]</scope>
    <source>
        <strain evidence="1">Brazil 1966</strain>
        <strain evidence="2">United Kingdom 1952 Butler</strain>
        <strain evidence="3">Variola virus (isolate Human/Brazil/v66-39/1966)</strain>
    </source>
</reference>
<dbReference type="Proteomes" id="UP000160505">
    <property type="component" value="Segment"/>
</dbReference>
<evidence type="ECO:0000313" key="1">
    <source>
        <dbReference type="EMBL" id="ABF23504.1"/>
    </source>
</evidence>
<accession>Q0N5M2</accession>
<protein>
    <submittedName>
        <fullName evidence="2">Cowpox A-type inclusion protein</fullName>
    </submittedName>
</protein>
<organism evidence="2 4">
    <name type="scientific">Variola virus</name>
    <dbReference type="NCBI Taxonomy" id="10255"/>
    <lineage>
        <taxon>Viruses</taxon>
        <taxon>Varidnaviria</taxon>
        <taxon>Bamfordvirae</taxon>
        <taxon>Nucleocytoviricota</taxon>
        <taxon>Pokkesviricetes</taxon>
        <taxon>Chitovirales</taxon>
        <taxon>Poxviridae</taxon>
        <taxon>Chordopoxvirinae</taxon>
        <taxon>Orthopoxvirus</taxon>
        <taxon>Orthopoxvirus variola</taxon>
    </lineage>
</organism>
<evidence type="ECO:0000313" key="4">
    <source>
        <dbReference type="Proteomes" id="UP000160505"/>
    </source>
</evidence>
<sequence length="101" mass="11727">MIVATKESLRDNVLKLLRSKKELERYFDDGRLEECKMYGDEMLRKIADLGKKLRDGNGNGGNGCTSSCEFERKRIAVLEAELRKSMETIKSLEKFMEFDRL</sequence>
<evidence type="ECO:0000313" key="3">
    <source>
        <dbReference type="Proteomes" id="UP000001814"/>
    </source>
</evidence>